<dbReference type="Pfam" id="PF26115">
    <property type="entry name" value="PDDEXK_GAPS4"/>
    <property type="match status" value="1"/>
</dbReference>
<feature type="domain" description="GAPS4 PD-(D/E)XK nuclease" evidence="1">
    <location>
        <begin position="2"/>
        <end position="169"/>
    </location>
</feature>
<comment type="caution">
    <text evidence="2">The sequence shown here is derived from an EMBL/GenBank/DDBJ whole genome shotgun (WGS) entry which is preliminary data.</text>
</comment>
<dbReference type="InterPro" id="IPR058873">
    <property type="entry name" value="PDDEXK_GAPS4"/>
</dbReference>
<dbReference type="Proteomes" id="UP000268004">
    <property type="component" value="Unassembled WGS sequence"/>
</dbReference>
<reference evidence="2 3" key="1">
    <citation type="submission" date="2018-08" db="EMBL/GenBank/DDBJ databases">
        <title>Recombination of ecologically and evolutionarily significant loci maintains genetic cohesion in the Pseudomonas syringae species complex.</title>
        <authorList>
            <person name="Dillon M."/>
            <person name="Thakur S."/>
            <person name="Almeida R.N.D."/>
            <person name="Weir B.S."/>
            <person name="Guttman D.S."/>
        </authorList>
    </citation>
    <scope>NUCLEOTIDE SEQUENCE [LARGE SCALE GENOMIC DNA]</scope>
    <source>
        <strain evidence="2 3">ICMP 4996</strain>
    </source>
</reference>
<evidence type="ECO:0000313" key="2">
    <source>
        <dbReference type="EMBL" id="RMR83369.1"/>
    </source>
</evidence>
<proteinExistence type="predicted"/>
<dbReference type="AlphaFoldDB" id="A0A3M4Y599"/>
<gene>
    <name evidence="2" type="ORF">ALP78_02696</name>
</gene>
<accession>A0A3M4Y599</accession>
<dbReference type="EMBL" id="RBSD01000159">
    <property type="protein sequence ID" value="RMR83369.1"/>
    <property type="molecule type" value="Genomic_DNA"/>
</dbReference>
<sequence>MMGEWSKKLGERGENITESLLNLIGWKAARKGHEFDCVKPVLHSTTGNPRKTHGADFVFSCLSPLEDGVLKHLVISSKFTSGPYPTSPGPLFKDHFSDLATTVECFNRSPLKRSVNLGYPGASGQSLAGILCWFSAASDADADVVSLVAGSRNLDNANYGTIYVIDNHRASFLFDTITYARNRFGADNVRFLYPSTGKNVSPIERVTNGTILPPEYLNSGLIPFFIQEHERKSLLICCQDPFSIEAVKRLIGFSMDIAMEFPDKVALAFPDYNYVDHEEIADIAKLSIANKEFASIVEFESYQADFRG</sequence>
<evidence type="ECO:0000313" key="3">
    <source>
        <dbReference type="Proteomes" id="UP000268004"/>
    </source>
</evidence>
<organism evidence="2 3">
    <name type="scientific">Pseudomonas coronafaciens pv. striafaciens</name>
    <dbReference type="NCBI Taxonomy" id="235276"/>
    <lineage>
        <taxon>Bacteria</taxon>
        <taxon>Pseudomonadati</taxon>
        <taxon>Pseudomonadota</taxon>
        <taxon>Gammaproteobacteria</taxon>
        <taxon>Pseudomonadales</taxon>
        <taxon>Pseudomonadaceae</taxon>
        <taxon>Pseudomonas</taxon>
        <taxon>Pseudomonas coronafaciens</taxon>
    </lineage>
</organism>
<name>A0A3M4Y599_9PSED</name>
<protein>
    <recommendedName>
        <fullName evidence="1">GAPS4 PD-(D/E)XK nuclease domain-containing protein</fullName>
    </recommendedName>
</protein>
<evidence type="ECO:0000259" key="1">
    <source>
        <dbReference type="Pfam" id="PF26115"/>
    </source>
</evidence>